<dbReference type="Pfam" id="PF01850">
    <property type="entry name" value="PIN"/>
    <property type="match status" value="1"/>
</dbReference>
<dbReference type="SUPFAM" id="SSF88723">
    <property type="entry name" value="PIN domain-like"/>
    <property type="match status" value="1"/>
</dbReference>
<dbReference type="Gene3D" id="3.40.50.1010">
    <property type="entry name" value="5'-nuclease"/>
    <property type="match status" value="1"/>
</dbReference>
<dbReference type="HOGENOM" id="CLU_157216_0_0_7"/>
<proteinExistence type="predicted"/>
<protein>
    <recommendedName>
        <fullName evidence="1">PIN domain-containing protein</fullName>
    </recommendedName>
</protein>
<feature type="domain" description="PIN" evidence="1">
    <location>
        <begin position="11"/>
        <end position="111"/>
    </location>
</feature>
<comment type="caution">
    <text evidence="2">The sequence shown here is derived from an EMBL/GenBank/DDBJ whole genome shotgun (WGS) entry which is preliminary data.</text>
</comment>
<gene>
    <name evidence="2" type="ORF">ETSY1_31390</name>
</gene>
<dbReference type="InterPro" id="IPR029060">
    <property type="entry name" value="PIN-like_dom_sf"/>
</dbReference>
<evidence type="ECO:0000259" key="1">
    <source>
        <dbReference type="Pfam" id="PF01850"/>
    </source>
</evidence>
<keyword evidence="3" id="KW-1185">Reference proteome</keyword>
<evidence type="ECO:0000313" key="3">
    <source>
        <dbReference type="Proteomes" id="UP000019141"/>
    </source>
</evidence>
<dbReference type="AlphaFoldDB" id="W4LBG3"/>
<accession>W4LBG3</accession>
<organism evidence="2 3">
    <name type="scientific">Entotheonella factor</name>
    <dbReference type="NCBI Taxonomy" id="1429438"/>
    <lineage>
        <taxon>Bacteria</taxon>
        <taxon>Pseudomonadati</taxon>
        <taxon>Nitrospinota/Tectimicrobiota group</taxon>
        <taxon>Candidatus Tectimicrobiota</taxon>
        <taxon>Candidatus Entotheonellia</taxon>
        <taxon>Candidatus Entotheonellales</taxon>
        <taxon>Candidatus Entotheonellaceae</taxon>
        <taxon>Candidatus Entotheonella</taxon>
    </lineage>
</organism>
<sequence length="132" mass="15278">MADDDYAMTNYLLDTNHLSPLVTPGHALRQRVMLQLRQGDSFAFTIPVLAELIYGIGIIRRAEQNLTEWRRLRPYFICYIPDEEDAETAAQLQISLRRRGWQLSTVDAFIAISNSRNPFNPRIHRAFPLVFS</sequence>
<dbReference type="InterPro" id="IPR002716">
    <property type="entry name" value="PIN_dom"/>
</dbReference>
<evidence type="ECO:0000313" key="2">
    <source>
        <dbReference type="EMBL" id="ETW95259.1"/>
    </source>
</evidence>
<name>W4LBG3_ENTF1</name>
<reference evidence="2 3" key="1">
    <citation type="journal article" date="2014" name="Nature">
        <title>An environmental bacterial taxon with a large and distinct metabolic repertoire.</title>
        <authorList>
            <person name="Wilson M.C."/>
            <person name="Mori T."/>
            <person name="Ruckert C."/>
            <person name="Uria A.R."/>
            <person name="Helf M.J."/>
            <person name="Takada K."/>
            <person name="Gernert C."/>
            <person name="Steffens U.A."/>
            <person name="Heycke N."/>
            <person name="Schmitt S."/>
            <person name="Rinke C."/>
            <person name="Helfrich E.J."/>
            <person name="Brachmann A.O."/>
            <person name="Gurgui C."/>
            <person name="Wakimoto T."/>
            <person name="Kracht M."/>
            <person name="Crusemann M."/>
            <person name="Hentschel U."/>
            <person name="Abe I."/>
            <person name="Matsunaga S."/>
            <person name="Kalinowski J."/>
            <person name="Takeyama H."/>
            <person name="Piel J."/>
        </authorList>
    </citation>
    <scope>NUCLEOTIDE SEQUENCE [LARGE SCALE GENOMIC DNA]</scope>
    <source>
        <strain evidence="3">TSY1</strain>
    </source>
</reference>
<dbReference type="Proteomes" id="UP000019141">
    <property type="component" value="Unassembled WGS sequence"/>
</dbReference>
<dbReference type="CDD" id="cd09881">
    <property type="entry name" value="PIN_VapC4-5_FitB-like"/>
    <property type="match status" value="1"/>
</dbReference>
<dbReference type="EMBL" id="AZHW01000938">
    <property type="protein sequence ID" value="ETW95259.1"/>
    <property type="molecule type" value="Genomic_DNA"/>
</dbReference>